<keyword evidence="1" id="KW-0808">Transferase</keyword>
<evidence type="ECO:0000313" key="2">
    <source>
        <dbReference type="Proteomes" id="UP000241118"/>
    </source>
</evidence>
<protein>
    <submittedName>
        <fullName evidence="1">Glutamine cyclotransferase</fullName>
    </submittedName>
</protein>
<dbReference type="InterPro" id="IPR007788">
    <property type="entry name" value="QCT"/>
</dbReference>
<dbReference type="Pfam" id="PF05096">
    <property type="entry name" value="Glu_cyclase_2"/>
    <property type="match status" value="1"/>
</dbReference>
<proteinExistence type="predicted"/>
<dbReference type="Gene3D" id="2.130.10.10">
    <property type="entry name" value="YVTN repeat-like/Quinoprotein amine dehydrogenase"/>
    <property type="match status" value="1"/>
</dbReference>
<dbReference type="PANTHER" id="PTHR31270">
    <property type="entry name" value="GLUTAMINYL-PEPTIDE CYCLOTRANSFERASE"/>
    <property type="match status" value="1"/>
</dbReference>
<dbReference type="SUPFAM" id="SSF50969">
    <property type="entry name" value="YVTN repeat-like/Quinoprotein amine dehydrogenase"/>
    <property type="match status" value="1"/>
</dbReference>
<dbReference type="GO" id="GO:0016603">
    <property type="term" value="F:glutaminyl-peptide cyclotransferase activity"/>
    <property type="evidence" value="ECO:0007669"/>
    <property type="project" value="InterPro"/>
</dbReference>
<gene>
    <name evidence="1" type="ORF">B0I31_10769</name>
</gene>
<dbReference type="Proteomes" id="UP000241118">
    <property type="component" value="Unassembled WGS sequence"/>
</dbReference>
<name>A0A2P8I6C6_SACCR</name>
<dbReference type="AlphaFoldDB" id="A0A2P8I6C6"/>
<evidence type="ECO:0000313" key="1">
    <source>
        <dbReference type="EMBL" id="PSL54015.1"/>
    </source>
</evidence>
<reference evidence="1 2" key="1">
    <citation type="submission" date="2018-03" db="EMBL/GenBank/DDBJ databases">
        <title>Genomic Encyclopedia of Type Strains, Phase III (KMG-III): the genomes of soil and plant-associated and newly described type strains.</title>
        <authorList>
            <person name="Whitman W."/>
        </authorList>
    </citation>
    <scope>NUCLEOTIDE SEQUENCE [LARGE SCALE GENOMIC DNA]</scope>
    <source>
        <strain evidence="1 2">CGMCC 4.7097</strain>
    </source>
</reference>
<dbReference type="EMBL" id="PYAX01000007">
    <property type="protein sequence ID" value="PSL54015.1"/>
    <property type="molecule type" value="Genomic_DNA"/>
</dbReference>
<keyword evidence="2" id="KW-1185">Reference proteome</keyword>
<dbReference type="InterPro" id="IPR015943">
    <property type="entry name" value="WD40/YVTN_repeat-like_dom_sf"/>
</dbReference>
<sequence length="310" mass="33642">MVADAFRARLLLCGGSGEPDCRWVGERWIGLAGRRGGHRWIVPHVFAAPCTRATLSDVRWLLMAAVFVLSAACTTPPSGPAGGPTRVEVLGTLPHDTGAFTQGLELSGGVLYEGTGLEGQSSLRRLDPDTGEVEHRVDLPEPLFGEGITVVDDRIWQLTWRDGVAIERDRDTLEEVRRVTYDGEGWGLCRDGGRLVMSDGSAELTFRDPTSFVEHGTVTVRRDGQPVTRLNELECVNGQVWANVWLSDEVVRIDPANGQVTATVDLSGLRPADVPDSAVLNGIAAVPGTDEFLVTGKNWPTIFRVRFTDG</sequence>
<organism evidence="1 2">
    <name type="scientific">Saccharothrix carnea</name>
    <dbReference type="NCBI Taxonomy" id="1280637"/>
    <lineage>
        <taxon>Bacteria</taxon>
        <taxon>Bacillati</taxon>
        <taxon>Actinomycetota</taxon>
        <taxon>Actinomycetes</taxon>
        <taxon>Pseudonocardiales</taxon>
        <taxon>Pseudonocardiaceae</taxon>
        <taxon>Saccharothrix</taxon>
    </lineage>
</organism>
<comment type="caution">
    <text evidence="1">The sequence shown here is derived from an EMBL/GenBank/DDBJ whole genome shotgun (WGS) entry which is preliminary data.</text>
</comment>
<dbReference type="PANTHER" id="PTHR31270:SF1">
    <property type="entry name" value="GLUTAMINYL-PEPTIDE CYCLOTRANSFERASE"/>
    <property type="match status" value="1"/>
</dbReference>
<dbReference type="InterPro" id="IPR011044">
    <property type="entry name" value="Quino_amine_DH_bsu"/>
</dbReference>
<accession>A0A2P8I6C6</accession>